<proteinExistence type="predicted"/>
<accession>A0A0N4VWH2</accession>
<evidence type="ECO:0000313" key="3">
    <source>
        <dbReference type="WBParaSite" id="HPLM_0000164201-mRNA-1"/>
    </source>
</evidence>
<organism evidence="3">
    <name type="scientific">Haemonchus placei</name>
    <name type="common">Barber's pole worm</name>
    <dbReference type="NCBI Taxonomy" id="6290"/>
    <lineage>
        <taxon>Eukaryota</taxon>
        <taxon>Metazoa</taxon>
        <taxon>Ecdysozoa</taxon>
        <taxon>Nematoda</taxon>
        <taxon>Chromadorea</taxon>
        <taxon>Rhabditida</taxon>
        <taxon>Rhabditina</taxon>
        <taxon>Rhabditomorpha</taxon>
        <taxon>Strongyloidea</taxon>
        <taxon>Trichostrongylidae</taxon>
        <taxon>Haemonchus</taxon>
    </lineage>
</organism>
<dbReference type="Proteomes" id="UP000268014">
    <property type="component" value="Unassembled WGS sequence"/>
</dbReference>
<reference evidence="3" key="1">
    <citation type="submission" date="2017-02" db="UniProtKB">
        <authorList>
            <consortium name="WormBaseParasite"/>
        </authorList>
    </citation>
    <scope>IDENTIFICATION</scope>
</reference>
<dbReference type="EMBL" id="UZAF01002336">
    <property type="protein sequence ID" value="VDO10559.1"/>
    <property type="molecule type" value="Genomic_DNA"/>
</dbReference>
<reference evidence="1 2" key="2">
    <citation type="submission" date="2018-11" db="EMBL/GenBank/DDBJ databases">
        <authorList>
            <consortium name="Pathogen Informatics"/>
        </authorList>
    </citation>
    <scope>NUCLEOTIDE SEQUENCE [LARGE SCALE GENOMIC DNA]</scope>
    <source>
        <strain evidence="1 2">MHpl1</strain>
    </source>
</reference>
<evidence type="ECO:0000313" key="1">
    <source>
        <dbReference type="EMBL" id="VDO10559.1"/>
    </source>
</evidence>
<sequence>MKLTKCPEKKLTLPRWLDSGTDEFSVGIPERLEESAERAFLSIVEHRVNDRPSIVYLALAFTLFNEGLIPDWHGNESFQ</sequence>
<name>A0A0N4VWH2_HAEPC</name>
<keyword evidence="2" id="KW-1185">Reference proteome</keyword>
<dbReference type="AlphaFoldDB" id="A0A0N4VWH2"/>
<gene>
    <name evidence="1" type="ORF">HPLM_LOCUS1639</name>
</gene>
<protein>
    <submittedName>
        <fullName evidence="3">Transposase</fullName>
    </submittedName>
</protein>
<evidence type="ECO:0000313" key="2">
    <source>
        <dbReference type="Proteomes" id="UP000268014"/>
    </source>
</evidence>
<dbReference type="WBParaSite" id="HPLM_0000164201-mRNA-1">
    <property type="protein sequence ID" value="HPLM_0000164201-mRNA-1"/>
    <property type="gene ID" value="HPLM_0000164201"/>
</dbReference>